<dbReference type="SUPFAM" id="SSF52058">
    <property type="entry name" value="L domain-like"/>
    <property type="match status" value="1"/>
</dbReference>
<feature type="domain" description="Dynein axonemal assembly factor 11-like CS" evidence="10">
    <location>
        <begin position="237"/>
        <end position="345"/>
    </location>
</feature>
<comment type="similarity">
    <text evidence="8">Belongs to the tilB family.</text>
</comment>
<dbReference type="PANTHER" id="PTHR18849:SF0">
    <property type="entry name" value="CILIA- AND FLAGELLA-ASSOCIATED PROTEIN 410-RELATED"/>
    <property type="match status" value="1"/>
</dbReference>
<dbReference type="InterPro" id="IPR001611">
    <property type="entry name" value="Leu-rich_rpt"/>
</dbReference>
<evidence type="ECO:0000256" key="5">
    <source>
        <dbReference type="ARBA" id="ARBA00022737"/>
    </source>
</evidence>
<dbReference type="EMBL" id="HBGA01125161">
    <property type="protein sequence ID" value="CAD9035056.1"/>
    <property type="molecule type" value="Transcribed_RNA"/>
</dbReference>
<dbReference type="Pfam" id="PF23602">
    <property type="entry name" value="CS_DNAAF11_C"/>
    <property type="match status" value="1"/>
</dbReference>
<evidence type="ECO:0000256" key="1">
    <source>
        <dbReference type="ARBA" id="ARBA00004138"/>
    </source>
</evidence>
<keyword evidence="6" id="KW-0969">Cilium</keyword>
<keyword evidence="3" id="KW-0963">Cytoplasm</keyword>
<feature type="region of interest" description="Disordered" evidence="9">
    <location>
        <begin position="363"/>
        <end position="390"/>
    </location>
</feature>
<organism evidence="11">
    <name type="scientific">Eutreptiella gymnastica</name>
    <dbReference type="NCBI Taxonomy" id="73025"/>
    <lineage>
        <taxon>Eukaryota</taxon>
        <taxon>Discoba</taxon>
        <taxon>Euglenozoa</taxon>
        <taxon>Euglenida</taxon>
        <taxon>Spirocuta</taxon>
        <taxon>Euglenophyceae</taxon>
        <taxon>Eutreptiales</taxon>
        <taxon>Eutreptiaceae</taxon>
        <taxon>Eutreptiella</taxon>
    </lineage>
</organism>
<dbReference type="FunFam" id="3.80.10.10:FF:000052">
    <property type="entry name" value="Leucine rich repeat containing 6"/>
    <property type="match status" value="1"/>
</dbReference>
<dbReference type="GO" id="GO:0005929">
    <property type="term" value="C:cilium"/>
    <property type="evidence" value="ECO:0007669"/>
    <property type="project" value="UniProtKB-SubCell"/>
</dbReference>
<evidence type="ECO:0000256" key="3">
    <source>
        <dbReference type="ARBA" id="ARBA00022490"/>
    </source>
</evidence>
<dbReference type="AlphaFoldDB" id="A0A7S1J7C7"/>
<accession>A0A7S1J7C7</accession>
<keyword evidence="7" id="KW-0966">Cell projection</keyword>
<proteinExistence type="inferred from homology"/>
<evidence type="ECO:0000256" key="7">
    <source>
        <dbReference type="ARBA" id="ARBA00023273"/>
    </source>
</evidence>
<evidence type="ECO:0000256" key="4">
    <source>
        <dbReference type="ARBA" id="ARBA00022614"/>
    </source>
</evidence>
<dbReference type="GO" id="GO:0005737">
    <property type="term" value="C:cytoplasm"/>
    <property type="evidence" value="ECO:0007669"/>
    <property type="project" value="UniProtKB-SubCell"/>
</dbReference>
<dbReference type="SMART" id="SM00365">
    <property type="entry name" value="LRR_SD22"/>
    <property type="match status" value="3"/>
</dbReference>
<evidence type="ECO:0000259" key="10">
    <source>
        <dbReference type="Pfam" id="PF23602"/>
    </source>
</evidence>
<protein>
    <recommendedName>
        <fullName evidence="10">Dynein axonemal assembly factor 11-like CS domain-containing protein</fullName>
    </recommendedName>
</protein>
<comment type="subcellular location">
    <subcellularLocation>
        <location evidence="1">Cell projection</location>
        <location evidence="1">Cilium</location>
    </subcellularLocation>
    <subcellularLocation>
        <location evidence="2">Cytoplasm</location>
    </subcellularLocation>
</comment>
<dbReference type="InterPro" id="IPR032675">
    <property type="entry name" value="LRR_dom_sf"/>
</dbReference>
<dbReference type="Gene3D" id="3.80.10.10">
    <property type="entry name" value="Ribonuclease Inhibitor"/>
    <property type="match status" value="1"/>
</dbReference>
<dbReference type="InterPro" id="IPR056496">
    <property type="entry name" value="CS_DNAAF11_C"/>
</dbReference>
<evidence type="ECO:0000256" key="9">
    <source>
        <dbReference type="SAM" id="MobiDB-lite"/>
    </source>
</evidence>
<evidence type="ECO:0000256" key="6">
    <source>
        <dbReference type="ARBA" id="ARBA00023069"/>
    </source>
</evidence>
<sequence>MPYITLELLKKRAEHNEGCLRDLEELTLHQQDLERIGPVLNDECKQLQILYLQNNLIGKIEHLFHMKKLWYLNLAINNIKVIEGLEGLESLKKLDLTLNFIGDLTSIQNLQANPNLQILHLTGNPCADIAGYRYYVIDTLPQLEQLDSKDVTKSERIRAKQEAIPVREEVDRQRRAVEAEEERKRFEREMIERGEMEAPKRAVDDKGEALYGNTPEDRMAAYRDMQEQIDKGKTKEVNRYDELSKEMKYKTPTPEEEMAKYGRYLQRNQAGLKYTMDEVGPEVHLYVNVPKFISTPLIECDVNPTYIRITIKEKVLQLVLPAEVCAEKATLSRGAVDGRLLVKMPIANYDLETAKWREELIKKSKEKERKTEEESALPAAKKKGFDNQRW</sequence>
<evidence type="ECO:0000256" key="8">
    <source>
        <dbReference type="ARBA" id="ARBA00049982"/>
    </source>
</evidence>
<feature type="compositionally biased region" description="Basic and acidic residues" evidence="9">
    <location>
        <begin position="363"/>
        <end position="373"/>
    </location>
</feature>
<name>A0A7S1J7C7_9EUGL</name>
<dbReference type="Pfam" id="PF14580">
    <property type="entry name" value="LRR_9"/>
    <property type="match status" value="1"/>
</dbReference>
<gene>
    <name evidence="11" type="ORF">EGYM00392_LOCUS46210</name>
</gene>
<evidence type="ECO:0000256" key="2">
    <source>
        <dbReference type="ARBA" id="ARBA00004496"/>
    </source>
</evidence>
<reference evidence="11" key="1">
    <citation type="submission" date="2021-01" db="EMBL/GenBank/DDBJ databases">
        <authorList>
            <person name="Corre E."/>
            <person name="Pelletier E."/>
            <person name="Niang G."/>
            <person name="Scheremetjew M."/>
            <person name="Finn R."/>
            <person name="Kale V."/>
            <person name="Holt S."/>
            <person name="Cochrane G."/>
            <person name="Meng A."/>
            <person name="Brown T."/>
            <person name="Cohen L."/>
        </authorList>
    </citation>
    <scope>NUCLEOTIDE SEQUENCE</scope>
    <source>
        <strain evidence="11">NIES-381</strain>
    </source>
</reference>
<keyword evidence="5" id="KW-0677">Repeat</keyword>
<dbReference type="PANTHER" id="PTHR18849">
    <property type="entry name" value="LEUCINE RICH REPEAT PROTEIN"/>
    <property type="match status" value="1"/>
</dbReference>
<dbReference type="PROSITE" id="PS51450">
    <property type="entry name" value="LRR"/>
    <property type="match status" value="3"/>
</dbReference>
<keyword evidence="4" id="KW-0433">Leucine-rich repeat</keyword>
<evidence type="ECO:0000313" key="11">
    <source>
        <dbReference type="EMBL" id="CAD9035056.1"/>
    </source>
</evidence>